<feature type="binding site" evidence="9">
    <location>
        <position position="345"/>
    </location>
    <ligand>
        <name>(2R)-2-phosphoglycerate</name>
        <dbReference type="ChEBI" id="CHEBI:58289"/>
    </ligand>
</feature>
<feature type="binding site" evidence="11">
    <location>
        <position position="171"/>
    </location>
    <ligand>
        <name>substrate</name>
    </ligand>
</feature>
<evidence type="ECO:0000313" key="15">
    <source>
        <dbReference type="EMBL" id="OGY46551.1"/>
    </source>
</evidence>
<dbReference type="GO" id="GO:0000015">
    <property type="term" value="C:phosphopyruvate hydratase complex"/>
    <property type="evidence" value="ECO:0007669"/>
    <property type="project" value="InterPro"/>
</dbReference>
<evidence type="ECO:0000256" key="9">
    <source>
        <dbReference type="HAMAP-Rule" id="MF_00318"/>
    </source>
</evidence>
<dbReference type="STRING" id="1797535.A2744_03845"/>
<feature type="domain" description="Enolase C-terminal TIM barrel" evidence="13">
    <location>
        <begin position="146"/>
        <end position="421"/>
    </location>
</feature>
<protein>
    <recommendedName>
        <fullName evidence="4 9">Enolase</fullName>
        <ecNumber evidence="3 9">4.2.1.11</ecNumber>
    </recommendedName>
    <alternativeName>
        <fullName evidence="9">2-phospho-D-glycerate hydro-lyase</fullName>
    </alternativeName>
    <alternativeName>
        <fullName evidence="9">2-phosphoglycerate dehydratase</fullName>
    </alternativeName>
</protein>
<dbReference type="InterPro" id="IPR020810">
    <property type="entry name" value="Enolase_C"/>
</dbReference>
<comment type="subcellular location">
    <subcellularLocation>
        <location evidence="9">Cytoplasm</location>
    </subcellularLocation>
    <subcellularLocation>
        <location evidence="9">Secreted</location>
    </subcellularLocation>
    <subcellularLocation>
        <location evidence="9">Cell surface</location>
    </subcellularLocation>
    <text evidence="9">Fractions of enolase are present in both the cytoplasm and on the cell surface.</text>
</comment>
<dbReference type="SMART" id="SM01193">
    <property type="entry name" value="Enolase_N"/>
    <property type="match status" value="1"/>
</dbReference>
<evidence type="ECO:0000256" key="5">
    <source>
        <dbReference type="ARBA" id="ARBA00022525"/>
    </source>
</evidence>
<evidence type="ECO:0000256" key="2">
    <source>
        <dbReference type="ARBA" id="ARBA00009604"/>
    </source>
</evidence>
<evidence type="ECO:0000259" key="13">
    <source>
        <dbReference type="SMART" id="SM01192"/>
    </source>
</evidence>
<comment type="cofactor">
    <cofactor evidence="9">
        <name>Mg(2+)</name>
        <dbReference type="ChEBI" id="CHEBI:18420"/>
    </cofactor>
    <text evidence="9">Binds a second Mg(2+) ion via substrate during catalysis.</text>
</comment>
<feature type="active site" description="Proton acceptor" evidence="9 10">
    <location>
        <position position="345"/>
    </location>
</feature>
<name>A0A1G1Y2T0_9BACT</name>
<feature type="binding site" evidence="9">
    <location>
        <position position="374"/>
    </location>
    <ligand>
        <name>(2R)-2-phosphoglycerate</name>
        <dbReference type="ChEBI" id="CHEBI:58289"/>
    </ligand>
</feature>
<keyword evidence="7 9" id="KW-0324">Glycolysis</keyword>
<dbReference type="GO" id="GO:0004634">
    <property type="term" value="F:phosphopyruvate hydratase activity"/>
    <property type="evidence" value="ECO:0007669"/>
    <property type="project" value="UniProtKB-UniRule"/>
</dbReference>
<evidence type="ECO:0000256" key="7">
    <source>
        <dbReference type="ARBA" id="ARBA00023152"/>
    </source>
</evidence>
<keyword evidence="5 9" id="KW-0964">Secreted</keyword>
<dbReference type="PIRSF" id="PIRSF001400">
    <property type="entry name" value="Enolase"/>
    <property type="match status" value="1"/>
</dbReference>
<feature type="binding site" evidence="9 12">
    <location>
        <position position="293"/>
    </location>
    <ligand>
        <name>Mg(2+)</name>
        <dbReference type="ChEBI" id="CHEBI:18420"/>
    </ligand>
</feature>
<dbReference type="SFLD" id="SFLDS00001">
    <property type="entry name" value="Enolase"/>
    <property type="match status" value="1"/>
</dbReference>
<keyword evidence="9" id="KW-0963">Cytoplasm</keyword>
<evidence type="ECO:0000259" key="14">
    <source>
        <dbReference type="SMART" id="SM01193"/>
    </source>
</evidence>
<organism evidence="15 16">
    <name type="scientific">Candidatus Buchananbacteria bacterium RIFCSPHIGHO2_01_FULL_44_11</name>
    <dbReference type="NCBI Taxonomy" id="1797535"/>
    <lineage>
        <taxon>Bacteria</taxon>
        <taxon>Candidatus Buchananiibacteriota</taxon>
    </lineage>
</organism>
<feature type="binding site" evidence="9">
    <location>
        <position position="396"/>
    </location>
    <ligand>
        <name>(2R)-2-phosphoglycerate</name>
        <dbReference type="ChEBI" id="CHEBI:58289"/>
    </ligand>
</feature>
<feature type="binding site" evidence="9 12">
    <location>
        <position position="320"/>
    </location>
    <ligand>
        <name>Mg(2+)</name>
        <dbReference type="ChEBI" id="CHEBI:18420"/>
    </ligand>
</feature>
<feature type="binding site" evidence="9">
    <location>
        <position position="375"/>
    </location>
    <ligand>
        <name>(2R)-2-phosphoglycerate</name>
        <dbReference type="ChEBI" id="CHEBI:58289"/>
    </ligand>
</feature>
<feature type="active site" description="Proton donor" evidence="9 10">
    <location>
        <position position="211"/>
    </location>
</feature>
<comment type="catalytic activity">
    <reaction evidence="9">
        <text>(2R)-2-phosphoglycerate = phosphoenolpyruvate + H2O</text>
        <dbReference type="Rhea" id="RHEA:10164"/>
        <dbReference type="ChEBI" id="CHEBI:15377"/>
        <dbReference type="ChEBI" id="CHEBI:58289"/>
        <dbReference type="ChEBI" id="CHEBI:58702"/>
        <dbReference type="EC" id="4.2.1.11"/>
    </reaction>
</comment>
<dbReference type="InterPro" id="IPR020811">
    <property type="entry name" value="Enolase_N"/>
</dbReference>
<dbReference type="InterPro" id="IPR020809">
    <property type="entry name" value="Enolase_CS"/>
</dbReference>
<evidence type="ECO:0000256" key="8">
    <source>
        <dbReference type="ARBA" id="ARBA00023239"/>
    </source>
</evidence>
<comment type="cofactor">
    <cofactor evidence="12">
        <name>Mg(2+)</name>
        <dbReference type="ChEBI" id="CHEBI:18420"/>
    </cofactor>
    <text evidence="12">Mg(2+) is required for catalysis and for stabilizing the dimer.</text>
</comment>
<dbReference type="Gene3D" id="3.30.390.10">
    <property type="entry name" value="Enolase-like, N-terminal domain"/>
    <property type="match status" value="1"/>
</dbReference>
<dbReference type="SMART" id="SM01192">
    <property type="entry name" value="Enolase_C"/>
    <property type="match status" value="1"/>
</dbReference>
<feature type="binding site" evidence="9">
    <location>
        <position position="170"/>
    </location>
    <ligand>
        <name>(2R)-2-phosphoglycerate</name>
        <dbReference type="ChEBI" id="CHEBI:58289"/>
    </ligand>
</feature>
<keyword evidence="9 12" id="KW-0479">Metal-binding</keyword>
<evidence type="ECO:0000256" key="12">
    <source>
        <dbReference type="PIRSR" id="PIRSR001400-3"/>
    </source>
</evidence>
<dbReference type="SFLD" id="SFLDG00178">
    <property type="entry name" value="enolase"/>
    <property type="match status" value="1"/>
</dbReference>
<dbReference type="HAMAP" id="MF_00318">
    <property type="entry name" value="Enolase"/>
    <property type="match status" value="1"/>
</dbReference>
<dbReference type="Pfam" id="PF03952">
    <property type="entry name" value="Enolase_N"/>
    <property type="match status" value="1"/>
</dbReference>
<dbReference type="PANTHER" id="PTHR11902">
    <property type="entry name" value="ENOLASE"/>
    <property type="match status" value="1"/>
</dbReference>
<dbReference type="AlphaFoldDB" id="A0A1G1Y2T0"/>
<dbReference type="GO" id="GO:0006096">
    <property type="term" value="P:glycolytic process"/>
    <property type="evidence" value="ECO:0007669"/>
    <property type="project" value="UniProtKB-UniRule"/>
</dbReference>
<comment type="pathway">
    <text evidence="1 9">Carbohydrate degradation; glycolysis; pyruvate from D-glyceraldehyde 3-phosphate: step 4/5.</text>
</comment>
<evidence type="ECO:0000313" key="16">
    <source>
        <dbReference type="Proteomes" id="UP000178240"/>
    </source>
</evidence>
<comment type="caution">
    <text evidence="15">The sequence shown here is derived from an EMBL/GenBank/DDBJ whole genome shotgun (WGS) entry which is preliminary data.</text>
</comment>
<evidence type="ECO:0000256" key="1">
    <source>
        <dbReference type="ARBA" id="ARBA00005031"/>
    </source>
</evidence>
<dbReference type="FunFam" id="3.30.390.10:FF:000001">
    <property type="entry name" value="Enolase"/>
    <property type="match status" value="1"/>
</dbReference>
<dbReference type="SUPFAM" id="SSF51604">
    <property type="entry name" value="Enolase C-terminal domain-like"/>
    <property type="match status" value="1"/>
</dbReference>
<gene>
    <name evidence="9" type="primary">eno</name>
    <name evidence="15" type="ORF">A2744_03845</name>
</gene>
<dbReference type="Proteomes" id="UP000178240">
    <property type="component" value="Unassembled WGS sequence"/>
</dbReference>
<feature type="binding site" evidence="9 12">
    <location>
        <position position="248"/>
    </location>
    <ligand>
        <name>Mg(2+)</name>
        <dbReference type="ChEBI" id="CHEBI:18420"/>
    </ligand>
</feature>
<dbReference type="Pfam" id="PF00113">
    <property type="entry name" value="Enolase_C"/>
    <property type="match status" value="1"/>
</dbReference>
<dbReference type="SUPFAM" id="SSF54826">
    <property type="entry name" value="Enolase N-terminal domain-like"/>
    <property type="match status" value="1"/>
</dbReference>
<reference evidence="15 16" key="1">
    <citation type="journal article" date="2016" name="Nat. Commun.">
        <title>Thousands of microbial genomes shed light on interconnected biogeochemical processes in an aquifer system.</title>
        <authorList>
            <person name="Anantharaman K."/>
            <person name="Brown C.T."/>
            <person name="Hug L.A."/>
            <person name="Sharon I."/>
            <person name="Castelle C.J."/>
            <person name="Probst A.J."/>
            <person name="Thomas B.C."/>
            <person name="Singh A."/>
            <person name="Wilkins M.J."/>
            <person name="Karaoz U."/>
            <person name="Brodie E.L."/>
            <person name="Williams K.H."/>
            <person name="Hubbard S.S."/>
            <person name="Banfield J.F."/>
        </authorList>
    </citation>
    <scope>NUCLEOTIDE SEQUENCE [LARGE SCALE GENOMIC DNA]</scope>
</reference>
<dbReference type="EMBL" id="MHIE01000003">
    <property type="protein sequence ID" value="OGY46551.1"/>
    <property type="molecule type" value="Genomic_DNA"/>
</dbReference>
<sequence length="421" mass="46266">MSKAIIKSVKALEILDSRGNPTVRAFVTLNNGIVGSASVPSGASTGIHEALELRDGDKRRYGGKGVLKAVKNVNQLIAAKLRGQDASKQRQIDKMMIALDGTENKSKLGANAILAVSLAVASAAAKSANLPLYRYLRQAFKLHYRGWQLPVPTMNILNGGAHAGWSLDIQEFMIAPLQKTMAERVRCGAEIFAALAKILKQKGFDTLKGDEGGYAPRLKGNEAAFQVIIQAIKKAKYLPGRQVKLAVDVASSEFYNEAKGLYELKADKKSLTAKEMIELQKNWLKKYPIISIEDGLAQDDWYSWVKLTQQLGKRISLVGDDLFVTNVKRLKQGIKQKVGNAILIKLNQIGSLSETIDAIELAHKNKYQTSISHRSGETADTFIADLAVAVNSEFIKTGSLSRSERVEKYNRLLEIEAELKK</sequence>
<dbReference type="NCBIfam" id="TIGR01060">
    <property type="entry name" value="eno"/>
    <property type="match status" value="1"/>
</dbReference>
<feature type="binding site" evidence="11">
    <location>
        <position position="396"/>
    </location>
    <ligand>
        <name>substrate</name>
    </ligand>
</feature>
<dbReference type="InterPro" id="IPR036849">
    <property type="entry name" value="Enolase-like_C_sf"/>
</dbReference>
<proteinExistence type="inferred from homology"/>
<evidence type="ECO:0000256" key="3">
    <source>
        <dbReference type="ARBA" id="ARBA00012058"/>
    </source>
</evidence>
<accession>A0A1G1Y2T0</accession>
<comment type="similarity">
    <text evidence="2 9">Belongs to the enolase family.</text>
</comment>
<feature type="binding site" evidence="11">
    <location>
        <position position="320"/>
    </location>
    <ligand>
        <name>substrate</name>
    </ligand>
</feature>
<dbReference type="Gene3D" id="3.20.20.120">
    <property type="entry name" value="Enolase-like C-terminal domain"/>
    <property type="match status" value="1"/>
</dbReference>
<keyword evidence="6 9" id="KW-0460">Magnesium</keyword>
<dbReference type="InterPro" id="IPR000941">
    <property type="entry name" value="Enolase"/>
</dbReference>
<evidence type="ECO:0000256" key="11">
    <source>
        <dbReference type="PIRSR" id="PIRSR001400-2"/>
    </source>
</evidence>
<dbReference type="PROSITE" id="PS00164">
    <property type="entry name" value="ENOLASE"/>
    <property type="match status" value="1"/>
</dbReference>
<feature type="binding site" evidence="11">
    <location>
        <position position="162"/>
    </location>
    <ligand>
        <name>substrate</name>
    </ligand>
</feature>
<dbReference type="UniPathway" id="UPA00109">
    <property type="reaction ID" value="UER00187"/>
</dbReference>
<feature type="binding site" evidence="11">
    <location>
        <begin position="372"/>
        <end position="375"/>
    </location>
    <ligand>
        <name>substrate</name>
    </ligand>
</feature>
<evidence type="ECO:0000256" key="10">
    <source>
        <dbReference type="PIRSR" id="PIRSR001400-1"/>
    </source>
</evidence>
<dbReference type="GO" id="GO:0009986">
    <property type="term" value="C:cell surface"/>
    <property type="evidence" value="ECO:0007669"/>
    <property type="project" value="UniProtKB-SubCell"/>
</dbReference>
<dbReference type="EC" id="4.2.1.11" evidence="3 9"/>
<dbReference type="InterPro" id="IPR029017">
    <property type="entry name" value="Enolase-like_N"/>
</dbReference>
<dbReference type="PRINTS" id="PR00148">
    <property type="entry name" value="ENOLASE"/>
</dbReference>
<keyword evidence="15" id="KW-0670">Pyruvate</keyword>
<comment type="function">
    <text evidence="9">Catalyzes the reversible conversion of 2-phosphoglycerate (2-PG) into phosphoenolpyruvate (PEP). It is essential for the degradation of carbohydrates via glycolysis.</text>
</comment>
<dbReference type="SFLD" id="SFLDF00002">
    <property type="entry name" value="enolase"/>
    <property type="match status" value="1"/>
</dbReference>
<feature type="binding site" evidence="11">
    <location>
        <position position="293"/>
    </location>
    <ligand>
        <name>substrate</name>
    </ligand>
</feature>
<dbReference type="PANTHER" id="PTHR11902:SF1">
    <property type="entry name" value="ENOLASE"/>
    <property type="match status" value="1"/>
</dbReference>
<dbReference type="CDD" id="cd03313">
    <property type="entry name" value="enolase"/>
    <property type="match status" value="1"/>
</dbReference>
<keyword evidence="8 9" id="KW-0456">Lyase</keyword>
<evidence type="ECO:0000256" key="4">
    <source>
        <dbReference type="ARBA" id="ARBA00017068"/>
    </source>
</evidence>
<dbReference type="GO" id="GO:0000287">
    <property type="term" value="F:magnesium ion binding"/>
    <property type="evidence" value="ECO:0007669"/>
    <property type="project" value="UniProtKB-UniRule"/>
</dbReference>
<evidence type="ECO:0000256" key="6">
    <source>
        <dbReference type="ARBA" id="ARBA00022842"/>
    </source>
</evidence>
<feature type="domain" description="Enolase N-terminal" evidence="14">
    <location>
        <begin position="6"/>
        <end position="136"/>
    </location>
</feature>
<dbReference type="GO" id="GO:0005576">
    <property type="term" value="C:extracellular region"/>
    <property type="evidence" value="ECO:0007669"/>
    <property type="project" value="UniProtKB-SubCell"/>
</dbReference>